<dbReference type="GO" id="GO:0004252">
    <property type="term" value="F:serine-type endopeptidase activity"/>
    <property type="evidence" value="ECO:0007669"/>
    <property type="project" value="TreeGrafter"/>
</dbReference>
<protein>
    <recommendedName>
        <fullName evidence="4">Protease Do-like PDZ domain-containing protein</fullName>
    </recommendedName>
</protein>
<keyword evidence="1" id="KW-0645">Protease</keyword>
<comment type="caution">
    <text evidence="5">The sequence shown here is derived from an EMBL/GenBank/DDBJ whole genome shotgun (WGS) entry which is preliminary data.</text>
</comment>
<dbReference type="PANTHER" id="PTHR45980:SF18">
    <property type="entry name" value="PROTEASE DO-LIKE 9"/>
    <property type="match status" value="1"/>
</dbReference>
<name>A0A445ARJ9_ARAHY</name>
<keyword evidence="6" id="KW-1185">Reference proteome</keyword>
<dbReference type="InterPro" id="IPR046449">
    <property type="entry name" value="DEGP_PDZ_sf"/>
</dbReference>
<evidence type="ECO:0000256" key="1">
    <source>
        <dbReference type="ARBA" id="ARBA00022670"/>
    </source>
</evidence>
<evidence type="ECO:0000256" key="3">
    <source>
        <dbReference type="ARBA" id="ARBA00022825"/>
    </source>
</evidence>
<evidence type="ECO:0000256" key="2">
    <source>
        <dbReference type="ARBA" id="ARBA00022801"/>
    </source>
</evidence>
<dbReference type="Gene3D" id="3.20.190.20">
    <property type="match status" value="2"/>
</dbReference>
<dbReference type="AlphaFoldDB" id="A0A445ARJ9"/>
<keyword evidence="3" id="KW-0720">Serine protease</keyword>
<evidence type="ECO:0000313" key="5">
    <source>
        <dbReference type="EMBL" id="RYR29014.1"/>
    </source>
</evidence>
<dbReference type="Pfam" id="PF17815">
    <property type="entry name" value="PDZ_3"/>
    <property type="match status" value="1"/>
</dbReference>
<feature type="domain" description="Protease Do-like PDZ" evidence="4">
    <location>
        <begin position="38"/>
        <end position="72"/>
    </location>
</feature>
<evidence type="ECO:0000313" key="6">
    <source>
        <dbReference type="Proteomes" id="UP000289738"/>
    </source>
</evidence>
<dbReference type="GO" id="GO:0006508">
    <property type="term" value="P:proteolysis"/>
    <property type="evidence" value="ECO:0007669"/>
    <property type="project" value="UniProtKB-KW"/>
</dbReference>
<organism evidence="5 6">
    <name type="scientific">Arachis hypogaea</name>
    <name type="common">Peanut</name>
    <dbReference type="NCBI Taxonomy" id="3818"/>
    <lineage>
        <taxon>Eukaryota</taxon>
        <taxon>Viridiplantae</taxon>
        <taxon>Streptophyta</taxon>
        <taxon>Embryophyta</taxon>
        <taxon>Tracheophyta</taxon>
        <taxon>Spermatophyta</taxon>
        <taxon>Magnoliopsida</taxon>
        <taxon>eudicotyledons</taxon>
        <taxon>Gunneridae</taxon>
        <taxon>Pentapetalae</taxon>
        <taxon>rosids</taxon>
        <taxon>fabids</taxon>
        <taxon>Fabales</taxon>
        <taxon>Fabaceae</taxon>
        <taxon>Papilionoideae</taxon>
        <taxon>50 kb inversion clade</taxon>
        <taxon>dalbergioids sensu lato</taxon>
        <taxon>Dalbergieae</taxon>
        <taxon>Pterocarpus clade</taxon>
        <taxon>Arachis</taxon>
    </lineage>
</organism>
<dbReference type="InterPro" id="IPR041517">
    <property type="entry name" value="DEGP_PDZ"/>
</dbReference>
<gene>
    <name evidence="5" type="ORF">Ahy_B01g053280</name>
</gene>
<accession>A0A445ARJ9</accession>
<dbReference type="Proteomes" id="UP000289738">
    <property type="component" value="Chromosome B01"/>
</dbReference>
<dbReference type="STRING" id="3818.A0A445ARJ9"/>
<proteinExistence type="predicted"/>
<evidence type="ECO:0000259" key="4">
    <source>
        <dbReference type="Pfam" id="PF17815"/>
    </source>
</evidence>
<sequence length="92" mass="10731">MIQYGKDYEFDALVKLLEKHLHAMAQFVDEQLVVVSQVLAFNGKPVENLKSLATMVENCDDEFLKFDLEYQQRELLMGIYNKGFERTSPIQK</sequence>
<keyword evidence="2" id="KW-0378">Hydrolase</keyword>
<dbReference type="EMBL" id="SDMP01000011">
    <property type="protein sequence ID" value="RYR29014.1"/>
    <property type="molecule type" value="Genomic_DNA"/>
</dbReference>
<dbReference type="PANTHER" id="PTHR45980">
    <property type="match status" value="1"/>
</dbReference>
<reference evidence="5 6" key="1">
    <citation type="submission" date="2019-01" db="EMBL/GenBank/DDBJ databases">
        <title>Sequencing of cultivated peanut Arachis hypogaea provides insights into genome evolution and oil improvement.</title>
        <authorList>
            <person name="Chen X."/>
        </authorList>
    </citation>
    <scope>NUCLEOTIDE SEQUENCE [LARGE SCALE GENOMIC DNA]</scope>
    <source>
        <strain evidence="6">cv. Fuhuasheng</strain>
        <tissue evidence="5">Leaves</tissue>
    </source>
</reference>